<sequence length="187" mass="21525">MRLYAQLALCTRESGGFQHRELGPPGKGRYCARNIKLKIPWEESLMKTYMAKPGEVEQKWYVVDAEGQVFGRLASKVANILHGKNKPEYTPHVDTGDYVIVINADKLVFTGKKLDQKLYYRHSGYPGGLKTTKYRDLMENKPEFALYEAVRRMLPKNKLGRKMLKKLRVYRGAEHDHAAQKPEAIEL</sequence>
<dbReference type="InterPro" id="IPR005822">
    <property type="entry name" value="Ribosomal_uL13"/>
</dbReference>
<dbReference type="GO" id="GO:0003729">
    <property type="term" value="F:mRNA binding"/>
    <property type="evidence" value="ECO:0007669"/>
    <property type="project" value="UniProtKB-ARBA"/>
</dbReference>
<evidence type="ECO:0000256" key="3">
    <source>
        <dbReference type="ARBA" id="ARBA00023274"/>
    </source>
</evidence>
<reference evidence="8 9" key="1">
    <citation type="submission" date="2016-02" db="EMBL/GenBank/DDBJ databases">
        <authorList>
            <person name="Wen L."/>
            <person name="He K."/>
            <person name="Yang H."/>
        </authorList>
    </citation>
    <scope>NUCLEOTIDE SEQUENCE [LARGE SCALE GENOMIC DNA]</scope>
    <source>
        <strain evidence="8 9">DSM 22607</strain>
    </source>
</reference>
<evidence type="ECO:0000256" key="5">
    <source>
        <dbReference type="HAMAP-Rule" id="MF_01366"/>
    </source>
</evidence>
<dbReference type="Gene3D" id="3.90.1180.10">
    <property type="entry name" value="Ribosomal protein L13"/>
    <property type="match status" value="1"/>
</dbReference>
<dbReference type="GO" id="GO:0006412">
    <property type="term" value="P:translation"/>
    <property type="evidence" value="ECO:0007669"/>
    <property type="project" value="UniProtKB-UniRule"/>
</dbReference>
<dbReference type="PROSITE" id="PS00783">
    <property type="entry name" value="RIBOSOMAL_L13"/>
    <property type="match status" value="1"/>
</dbReference>
<dbReference type="EMBL" id="LSZW01000040">
    <property type="protein sequence ID" value="KXK66561.1"/>
    <property type="molecule type" value="Genomic_DNA"/>
</dbReference>
<evidence type="ECO:0000256" key="4">
    <source>
        <dbReference type="ARBA" id="ARBA00035201"/>
    </source>
</evidence>
<dbReference type="PANTHER" id="PTHR11545">
    <property type="entry name" value="RIBOSOMAL PROTEIN L13"/>
    <property type="match status" value="1"/>
</dbReference>
<organism evidence="8 9">
    <name type="scientific">Christensenella minuta</name>
    <dbReference type="NCBI Taxonomy" id="626937"/>
    <lineage>
        <taxon>Bacteria</taxon>
        <taxon>Bacillati</taxon>
        <taxon>Bacillota</taxon>
        <taxon>Clostridia</taxon>
        <taxon>Christensenellales</taxon>
        <taxon>Christensenellaceae</taxon>
        <taxon>Christensenella</taxon>
    </lineage>
</organism>
<dbReference type="GO" id="GO:0022625">
    <property type="term" value="C:cytosolic large ribosomal subunit"/>
    <property type="evidence" value="ECO:0007669"/>
    <property type="project" value="TreeGrafter"/>
</dbReference>
<dbReference type="HAMAP" id="MF_01366">
    <property type="entry name" value="Ribosomal_uL13"/>
    <property type="match status" value="1"/>
</dbReference>
<dbReference type="Proteomes" id="UP000070366">
    <property type="component" value="Unassembled WGS sequence"/>
</dbReference>
<dbReference type="InterPro" id="IPR023563">
    <property type="entry name" value="Ribosomal_uL13_CS"/>
</dbReference>
<gene>
    <name evidence="5 7" type="primary">rplM</name>
    <name evidence="8" type="ORF">HMPREF3293_00604</name>
</gene>
<dbReference type="GO" id="GO:0003735">
    <property type="term" value="F:structural constituent of ribosome"/>
    <property type="evidence" value="ECO:0007669"/>
    <property type="project" value="InterPro"/>
</dbReference>
<name>A0A136Q7A7_9FIRM</name>
<dbReference type="InterPro" id="IPR005823">
    <property type="entry name" value="Ribosomal_uL13_bac-type"/>
</dbReference>
<evidence type="ECO:0000313" key="9">
    <source>
        <dbReference type="Proteomes" id="UP000070366"/>
    </source>
</evidence>
<comment type="subunit">
    <text evidence="5">Part of the 50S ribosomal subunit.</text>
</comment>
<accession>A0A136Q7A7</accession>
<comment type="function">
    <text evidence="5 7">This protein is one of the early assembly proteins of the 50S ribosomal subunit, although it is not seen to bind rRNA by itself. It is important during the early stages of 50S assembly.</text>
</comment>
<keyword evidence="3 5" id="KW-0687">Ribonucleoprotein</keyword>
<keyword evidence="9" id="KW-1185">Reference proteome</keyword>
<keyword evidence="2 5" id="KW-0689">Ribosomal protein</keyword>
<dbReference type="AlphaFoldDB" id="A0A136Q7A7"/>
<dbReference type="STRING" id="626937.HMPREF3293_00604"/>
<evidence type="ECO:0000256" key="2">
    <source>
        <dbReference type="ARBA" id="ARBA00022980"/>
    </source>
</evidence>
<protein>
    <recommendedName>
        <fullName evidence="4 5">Large ribosomal subunit protein uL13</fullName>
    </recommendedName>
</protein>
<dbReference type="GO" id="GO:0017148">
    <property type="term" value="P:negative regulation of translation"/>
    <property type="evidence" value="ECO:0007669"/>
    <property type="project" value="TreeGrafter"/>
</dbReference>
<comment type="caution">
    <text evidence="8">The sequence shown here is derived from an EMBL/GenBank/DDBJ whole genome shotgun (WGS) entry which is preliminary data.</text>
</comment>
<evidence type="ECO:0000256" key="6">
    <source>
        <dbReference type="RuleBase" id="RU003877"/>
    </source>
</evidence>
<evidence type="ECO:0000256" key="7">
    <source>
        <dbReference type="RuleBase" id="RU003878"/>
    </source>
</evidence>
<evidence type="ECO:0000256" key="1">
    <source>
        <dbReference type="ARBA" id="ARBA00006227"/>
    </source>
</evidence>
<dbReference type="SUPFAM" id="SSF52161">
    <property type="entry name" value="Ribosomal protein L13"/>
    <property type="match status" value="1"/>
</dbReference>
<dbReference type="InterPro" id="IPR036899">
    <property type="entry name" value="Ribosomal_uL13_sf"/>
</dbReference>
<dbReference type="NCBIfam" id="TIGR01066">
    <property type="entry name" value="rplM_bact"/>
    <property type="match status" value="1"/>
</dbReference>
<comment type="similarity">
    <text evidence="1 5 6">Belongs to the universal ribosomal protein uL13 family.</text>
</comment>
<dbReference type="PATRIC" id="fig|626937.4.peg.595"/>
<dbReference type="Pfam" id="PF00572">
    <property type="entry name" value="Ribosomal_L13"/>
    <property type="match status" value="1"/>
</dbReference>
<dbReference type="CDD" id="cd00392">
    <property type="entry name" value="Ribosomal_L13"/>
    <property type="match status" value="1"/>
</dbReference>
<dbReference type="FunFam" id="3.90.1180.10:FF:000001">
    <property type="entry name" value="50S ribosomal protein L13"/>
    <property type="match status" value="1"/>
</dbReference>
<dbReference type="PANTHER" id="PTHR11545:SF2">
    <property type="entry name" value="LARGE RIBOSOMAL SUBUNIT PROTEIN UL13M"/>
    <property type="match status" value="1"/>
</dbReference>
<proteinExistence type="inferred from homology"/>
<evidence type="ECO:0000313" key="8">
    <source>
        <dbReference type="EMBL" id="KXK66561.1"/>
    </source>
</evidence>